<dbReference type="InterPro" id="IPR015373">
    <property type="entry name" value="Interferon/interleukin_rcp_dom"/>
</dbReference>
<evidence type="ECO:0000256" key="3">
    <source>
        <dbReference type="SAM" id="SignalP"/>
    </source>
</evidence>
<protein>
    <recommendedName>
        <fullName evidence="4">Fibronectin type-III domain-containing protein</fullName>
    </recommendedName>
</protein>
<dbReference type="PANTHER" id="PTHR20859">
    <property type="entry name" value="INTERFERON/INTERLEUKIN RECEPTOR"/>
    <property type="match status" value="1"/>
</dbReference>
<evidence type="ECO:0000256" key="1">
    <source>
        <dbReference type="SAM" id="MobiDB-lite"/>
    </source>
</evidence>
<dbReference type="SUPFAM" id="SSF49265">
    <property type="entry name" value="Fibronectin type III"/>
    <property type="match status" value="2"/>
</dbReference>
<dbReference type="GO" id="GO:0005886">
    <property type="term" value="C:plasma membrane"/>
    <property type="evidence" value="ECO:0007669"/>
    <property type="project" value="TreeGrafter"/>
</dbReference>
<name>A0AAD7RPV1_9TELE</name>
<dbReference type="PANTHER" id="PTHR20859:SF46">
    <property type="entry name" value="INTERFERON GAMMA RECEPTOR 2"/>
    <property type="match status" value="1"/>
</dbReference>
<feature type="signal peptide" evidence="3">
    <location>
        <begin position="1"/>
        <end position="22"/>
    </location>
</feature>
<keyword evidence="2" id="KW-1133">Transmembrane helix</keyword>
<sequence>MAVTCFPESGLLIILSVSVVLAMLPVPKNVRVTSINMGVVLEWDTTHPSSSNHTYTAEYRTSGLSRNFSTVCQDQTALRCDFTAVIVPYGIYTFRVRTESQGNTSRWARSAEFFPDRDTWIGAPAVKLTSTEGNIRVDIQNPVMKVKTLGEIYSRVAYHIRYWKQGKEGEVTVMNDMEQPGLLLNQLEDWSKYCVQAQVFIKHYNKSGEPSKATCETTTTDGKVEPREIAVVLVVSFLVVTVTVPLLFLMAWRCYRVLKFLFPTAKLPEHLKQYLMEPPHPWIFLVMQNSSQLEEQCHEVSIISESPLLEGERLCGHTEEQRGMMEGEEEQSQNENREVDKMQ</sequence>
<evidence type="ECO:0000313" key="6">
    <source>
        <dbReference type="Proteomes" id="UP001221898"/>
    </source>
</evidence>
<evidence type="ECO:0000256" key="2">
    <source>
        <dbReference type="SAM" id="Phobius"/>
    </source>
</evidence>
<organism evidence="5 6">
    <name type="scientific">Aldrovandia affinis</name>
    <dbReference type="NCBI Taxonomy" id="143900"/>
    <lineage>
        <taxon>Eukaryota</taxon>
        <taxon>Metazoa</taxon>
        <taxon>Chordata</taxon>
        <taxon>Craniata</taxon>
        <taxon>Vertebrata</taxon>
        <taxon>Euteleostomi</taxon>
        <taxon>Actinopterygii</taxon>
        <taxon>Neopterygii</taxon>
        <taxon>Teleostei</taxon>
        <taxon>Notacanthiformes</taxon>
        <taxon>Halosauridae</taxon>
        <taxon>Aldrovandia</taxon>
    </lineage>
</organism>
<evidence type="ECO:0000313" key="5">
    <source>
        <dbReference type="EMBL" id="KAJ8386796.1"/>
    </source>
</evidence>
<dbReference type="EMBL" id="JAINUG010000223">
    <property type="protein sequence ID" value="KAJ8386796.1"/>
    <property type="molecule type" value="Genomic_DNA"/>
</dbReference>
<dbReference type="InterPro" id="IPR036116">
    <property type="entry name" value="FN3_sf"/>
</dbReference>
<keyword evidence="6" id="KW-1185">Reference proteome</keyword>
<accession>A0AAD7RPV1</accession>
<keyword evidence="2" id="KW-0472">Membrane</keyword>
<feature type="region of interest" description="Disordered" evidence="1">
    <location>
        <begin position="322"/>
        <end position="343"/>
    </location>
</feature>
<evidence type="ECO:0000259" key="4">
    <source>
        <dbReference type="PROSITE" id="PS50853"/>
    </source>
</evidence>
<dbReference type="Pfam" id="PF01108">
    <property type="entry name" value="Tissue_fac"/>
    <property type="match status" value="1"/>
</dbReference>
<gene>
    <name evidence="5" type="ORF">AAFF_G00167450</name>
</gene>
<comment type="caution">
    <text evidence="5">The sequence shown here is derived from an EMBL/GenBank/DDBJ whole genome shotgun (WGS) entry which is preliminary data.</text>
</comment>
<dbReference type="PROSITE" id="PS50853">
    <property type="entry name" value="FN3"/>
    <property type="match status" value="1"/>
</dbReference>
<dbReference type="InterPro" id="IPR003961">
    <property type="entry name" value="FN3_dom"/>
</dbReference>
<dbReference type="InterPro" id="IPR050650">
    <property type="entry name" value="Type-II_Cytokine-TF_Rcpt"/>
</dbReference>
<dbReference type="CDD" id="cd00063">
    <property type="entry name" value="FN3"/>
    <property type="match status" value="1"/>
</dbReference>
<reference evidence="5" key="1">
    <citation type="journal article" date="2023" name="Science">
        <title>Genome structures resolve the early diversification of teleost fishes.</title>
        <authorList>
            <person name="Parey E."/>
            <person name="Louis A."/>
            <person name="Montfort J."/>
            <person name="Bouchez O."/>
            <person name="Roques C."/>
            <person name="Iampietro C."/>
            <person name="Lluch J."/>
            <person name="Castinel A."/>
            <person name="Donnadieu C."/>
            <person name="Desvignes T."/>
            <person name="Floi Bucao C."/>
            <person name="Jouanno E."/>
            <person name="Wen M."/>
            <person name="Mejri S."/>
            <person name="Dirks R."/>
            <person name="Jansen H."/>
            <person name="Henkel C."/>
            <person name="Chen W.J."/>
            <person name="Zahm M."/>
            <person name="Cabau C."/>
            <person name="Klopp C."/>
            <person name="Thompson A.W."/>
            <person name="Robinson-Rechavi M."/>
            <person name="Braasch I."/>
            <person name="Lecointre G."/>
            <person name="Bobe J."/>
            <person name="Postlethwait J.H."/>
            <person name="Berthelot C."/>
            <person name="Roest Crollius H."/>
            <person name="Guiguen Y."/>
        </authorList>
    </citation>
    <scope>NUCLEOTIDE SEQUENCE</scope>
    <source>
        <strain evidence="5">NC1722</strain>
    </source>
</reference>
<dbReference type="InterPro" id="IPR013783">
    <property type="entry name" value="Ig-like_fold"/>
</dbReference>
<proteinExistence type="predicted"/>
<keyword evidence="2" id="KW-0812">Transmembrane</keyword>
<dbReference type="GO" id="GO:0004896">
    <property type="term" value="F:cytokine receptor activity"/>
    <property type="evidence" value="ECO:0007669"/>
    <property type="project" value="TreeGrafter"/>
</dbReference>
<feature type="chain" id="PRO_5041965776" description="Fibronectin type-III domain-containing protein" evidence="3">
    <location>
        <begin position="23"/>
        <end position="343"/>
    </location>
</feature>
<feature type="domain" description="Fibronectin type-III" evidence="4">
    <location>
        <begin position="26"/>
        <end position="118"/>
    </location>
</feature>
<keyword evidence="3" id="KW-0732">Signal</keyword>
<dbReference type="Pfam" id="PF09294">
    <property type="entry name" value="Interfer-bind"/>
    <property type="match status" value="1"/>
</dbReference>
<dbReference type="Gene3D" id="2.60.40.10">
    <property type="entry name" value="Immunoglobulins"/>
    <property type="match status" value="2"/>
</dbReference>
<dbReference type="AlphaFoldDB" id="A0AAD7RPV1"/>
<dbReference type="Proteomes" id="UP001221898">
    <property type="component" value="Unassembled WGS sequence"/>
</dbReference>
<feature type="transmembrane region" description="Helical" evidence="2">
    <location>
        <begin position="229"/>
        <end position="252"/>
    </location>
</feature>